<evidence type="ECO:0000313" key="2">
    <source>
        <dbReference type="Proteomes" id="UP000054559"/>
    </source>
</evidence>
<dbReference type="EMBL" id="DS268217">
    <property type="protein sequence ID" value="KMU72465.1"/>
    <property type="molecule type" value="Genomic_DNA"/>
</dbReference>
<reference evidence="2" key="1">
    <citation type="journal article" date="2010" name="Genome Res.">
        <title>Population genomic sequencing of Coccidioides fungi reveals recent hybridization and transposon control.</title>
        <authorList>
            <person name="Neafsey D.E."/>
            <person name="Barker B.M."/>
            <person name="Sharpton T.J."/>
            <person name="Stajich J.E."/>
            <person name="Park D.J."/>
            <person name="Whiston E."/>
            <person name="Hung C.-Y."/>
            <person name="McMahan C."/>
            <person name="White J."/>
            <person name="Sykes S."/>
            <person name="Heiman D."/>
            <person name="Young S."/>
            <person name="Zeng Q."/>
            <person name="Abouelleil A."/>
            <person name="Aftuck L."/>
            <person name="Bessette D."/>
            <person name="Brown A."/>
            <person name="FitzGerald M."/>
            <person name="Lui A."/>
            <person name="Macdonald J.P."/>
            <person name="Priest M."/>
            <person name="Orbach M.J."/>
            <person name="Galgiani J.N."/>
            <person name="Kirkland T.N."/>
            <person name="Cole G.T."/>
            <person name="Birren B.W."/>
            <person name="Henn M.R."/>
            <person name="Taylor J.W."/>
            <person name="Rounsley S.D."/>
        </authorList>
    </citation>
    <scope>NUCLEOTIDE SEQUENCE [LARGE SCALE GENOMIC DNA]</scope>
    <source>
        <strain evidence="2">RMSCC 3703</strain>
    </source>
</reference>
<gene>
    <name evidence="1" type="ORF">CISG_09541</name>
</gene>
<proteinExistence type="predicted"/>
<accession>A0A0J8QJ22</accession>
<sequence>MSIRINDEKIEGQEIEKNREVRSVGSIAGVGDYSNKKKHNSSVGESKRALNLIGLTSTLVNQIDQSEDKNNFALGVQIFQSLLPDPDSVMAHCKHYTHNINSSLIHKPILQSA</sequence>
<dbReference type="AlphaFoldDB" id="A0A0J8QJ22"/>
<protein>
    <submittedName>
        <fullName evidence="1">Uncharacterized protein</fullName>
    </submittedName>
</protein>
<name>A0A0J8QJ22_COCIT</name>
<evidence type="ECO:0000313" key="1">
    <source>
        <dbReference type="EMBL" id="KMU72465.1"/>
    </source>
</evidence>
<dbReference type="Proteomes" id="UP000054559">
    <property type="component" value="Unassembled WGS sequence"/>
</dbReference>
<organism evidence="1 2">
    <name type="scientific">Coccidioides immitis RMSCC 3703</name>
    <dbReference type="NCBI Taxonomy" id="454286"/>
    <lineage>
        <taxon>Eukaryota</taxon>
        <taxon>Fungi</taxon>
        <taxon>Dikarya</taxon>
        <taxon>Ascomycota</taxon>
        <taxon>Pezizomycotina</taxon>
        <taxon>Eurotiomycetes</taxon>
        <taxon>Eurotiomycetidae</taxon>
        <taxon>Onygenales</taxon>
        <taxon>Onygenaceae</taxon>
        <taxon>Coccidioides</taxon>
    </lineage>
</organism>